<keyword evidence="1" id="KW-1133">Transmembrane helix</keyword>
<keyword evidence="1" id="KW-0472">Membrane</keyword>
<dbReference type="Pfam" id="PF20067">
    <property type="entry name" value="SSL_N"/>
    <property type="match status" value="1"/>
</dbReference>
<dbReference type="InterPro" id="IPR011042">
    <property type="entry name" value="6-blade_b-propeller_TolB-like"/>
</dbReference>
<dbReference type="GO" id="GO:0016787">
    <property type="term" value="F:hydrolase activity"/>
    <property type="evidence" value="ECO:0007669"/>
    <property type="project" value="TreeGrafter"/>
</dbReference>
<dbReference type="PANTHER" id="PTHR10426:SF113">
    <property type="entry name" value="STRICTOSIDINE SYNTHASE CONSERVED REGION DOMAIN-CONTAINING PROTEIN"/>
    <property type="match status" value="1"/>
</dbReference>
<dbReference type="Gene3D" id="2.120.10.30">
    <property type="entry name" value="TolB, C-terminal domain"/>
    <property type="match status" value="1"/>
</dbReference>
<keyword evidence="1" id="KW-0812">Transmembrane</keyword>
<dbReference type="AlphaFoldDB" id="A0A8S9L9T6"/>
<organism evidence="2">
    <name type="scientific">Brassica cretica</name>
    <name type="common">Mustard</name>
    <dbReference type="NCBI Taxonomy" id="69181"/>
    <lineage>
        <taxon>Eukaryota</taxon>
        <taxon>Viridiplantae</taxon>
        <taxon>Streptophyta</taxon>
        <taxon>Embryophyta</taxon>
        <taxon>Tracheophyta</taxon>
        <taxon>Spermatophyta</taxon>
        <taxon>Magnoliopsida</taxon>
        <taxon>eudicotyledons</taxon>
        <taxon>Gunneridae</taxon>
        <taxon>Pentapetalae</taxon>
        <taxon>rosids</taxon>
        <taxon>malvids</taxon>
        <taxon>Brassicales</taxon>
        <taxon>Brassicaceae</taxon>
        <taxon>Brassiceae</taxon>
        <taxon>Brassica</taxon>
    </lineage>
</organism>
<protein>
    <recommendedName>
        <fullName evidence="3">Strictosidine synthase conserved region domain-containing protein</fullName>
    </recommendedName>
</protein>
<gene>
    <name evidence="2" type="ORF">F2Q70_00026679</name>
</gene>
<evidence type="ECO:0000256" key="1">
    <source>
        <dbReference type="SAM" id="Phobius"/>
    </source>
</evidence>
<reference evidence="2" key="1">
    <citation type="submission" date="2019-12" db="EMBL/GenBank/DDBJ databases">
        <title>Genome sequencing and annotation of Brassica cretica.</title>
        <authorList>
            <person name="Studholme D.J."/>
            <person name="Sarris P.F."/>
        </authorList>
    </citation>
    <scope>NUCLEOTIDE SEQUENCE</scope>
    <source>
        <strain evidence="2">PFS-102/07</strain>
        <tissue evidence="2">Leaf</tissue>
    </source>
</reference>
<dbReference type="EMBL" id="QGKY02000094">
    <property type="protein sequence ID" value="KAF2603022.1"/>
    <property type="molecule type" value="Genomic_DNA"/>
</dbReference>
<evidence type="ECO:0000313" key="2">
    <source>
        <dbReference type="EMBL" id="KAF2603022.1"/>
    </source>
</evidence>
<name>A0A8S9L9T6_BRACR</name>
<accession>A0A8S9L9T6</accession>
<evidence type="ECO:0008006" key="3">
    <source>
        <dbReference type="Google" id="ProtNLM"/>
    </source>
</evidence>
<dbReference type="PANTHER" id="PTHR10426">
    <property type="entry name" value="STRICTOSIDINE SYNTHASE-RELATED"/>
    <property type="match status" value="1"/>
</dbReference>
<feature type="transmembrane region" description="Helical" evidence="1">
    <location>
        <begin position="7"/>
        <end position="28"/>
    </location>
</feature>
<dbReference type="GO" id="GO:0012505">
    <property type="term" value="C:endomembrane system"/>
    <property type="evidence" value="ECO:0007669"/>
    <property type="project" value="TreeGrafter"/>
</dbReference>
<comment type="caution">
    <text evidence="2">The sequence shown here is derived from an EMBL/GenBank/DDBJ whole genome shotgun (WGS) entry which is preliminary data.</text>
</comment>
<proteinExistence type="predicted"/>
<sequence>MPISEKLPTWAVVPAVFAVFSVISYQILMAPDNLNGTKNVLSMAKTIPLPVDGPESTEWDSQGGGPYAAVVDGRILKWRGDGLGWAELAYTSPHRFLRTTFIRAHQHMHSDQII</sequence>